<sequence>MLPSFAPDPRQDDRQLLDPMLSRYAARYYLSGPEKDALVSQTLLILANDPDALADGPVEKAIAETMHRVYLTGTHRS</sequence>
<protein>
    <submittedName>
        <fullName evidence="1">Uncharacterized protein</fullName>
    </submittedName>
</protein>
<keyword evidence="2" id="KW-1185">Reference proteome</keyword>
<proteinExistence type="predicted"/>
<evidence type="ECO:0000313" key="1">
    <source>
        <dbReference type="EMBL" id="MCK8779220.1"/>
    </source>
</evidence>
<dbReference type="EMBL" id="JALPRY010000004">
    <property type="protein sequence ID" value="MCK8779220.1"/>
    <property type="molecule type" value="Genomic_DNA"/>
</dbReference>
<accession>A0ABT0IMX0</accession>
<gene>
    <name evidence="1" type="ORF">M0654_04400</name>
</gene>
<organism evidence="1 2">
    <name type="scientific">Neorhizobium turbinariae</name>
    <dbReference type="NCBI Taxonomy" id="2937795"/>
    <lineage>
        <taxon>Bacteria</taxon>
        <taxon>Pseudomonadati</taxon>
        <taxon>Pseudomonadota</taxon>
        <taxon>Alphaproteobacteria</taxon>
        <taxon>Hyphomicrobiales</taxon>
        <taxon>Rhizobiaceae</taxon>
        <taxon>Rhizobium/Agrobacterium group</taxon>
        <taxon>Neorhizobium</taxon>
    </lineage>
</organism>
<dbReference type="Proteomes" id="UP001202827">
    <property type="component" value="Unassembled WGS sequence"/>
</dbReference>
<dbReference type="RefSeq" id="WP_248681998.1">
    <property type="nucleotide sequence ID" value="NZ_JALPRY010000004.1"/>
</dbReference>
<comment type="caution">
    <text evidence="1">The sequence shown here is derived from an EMBL/GenBank/DDBJ whole genome shotgun (WGS) entry which is preliminary data.</text>
</comment>
<evidence type="ECO:0000313" key="2">
    <source>
        <dbReference type="Proteomes" id="UP001202827"/>
    </source>
</evidence>
<reference evidence="1 2" key="1">
    <citation type="submission" date="2022-04" db="EMBL/GenBank/DDBJ databases">
        <title>Rhizobium coralii sp. nov., isolated from coral Turbinaria peltata.</title>
        <authorList>
            <person name="Sun H."/>
        </authorList>
    </citation>
    <scope>NUCLEOTIDE SEQUENCE [LARGE SCALE GENOMIC DNA]</scope>
    <source>
        <strain evidence="1 2">NTR19</strain>
    </source>
</reference>
<name>A0ABT0IMX0_9HYPH</name>